<accession>A0ABN9WAC4</accession>
<evidence type="ECO:0000313" key="1">
    <source>
        <dbReference type="EMBL" id="CAK0881802.1"/>
    </source>
</evidence>
<proteinExistence type="predicted"/>
<dbReference type="Proteomes" id="UP001189429">
    <property type="component" value="Unassembled WGS sequence"/>
</dbReference>
<dbReference type="EMBL" id="CAUYUJ010018229">
    <property type="protein sequence ID" value="CAK0881802.1"/>
    <property type="molecule type" value="Genomic_DNA"/>
</dbReference>
<sequence>MSFVEKVVGAASQGAVGAVVAANLSAVTEPVVNAMLVKRVPVSEAVKEVSAERVYKYLQTTLATNFIKFPFFEVTNMLVGGINLPPTLKGALTGTVFCTTTLPITNYRFRKSMDLPITAGNLYQAYLPTVLRDILYGIVRNKV</sequence>
<feature type="non-terminal residue" evidence="1">
    <location>
        <position position="143"/>
    </location>
</feature>
<comment type="caution">
    <text evidence="1">The sequence shown here is derived from an EMBL/GenBank/DDBJ whole genome shotgun (WGS) entry which is preliminary data.</text>
</comment>
<name>A0ABN9WAC4_9DINO</name>
<evidence type="ECO:0000313" key="2">
    <source>
        <dbReference type="Proteomes" id="UP001189429"/>
    </source>
</evidence>
<organism evidence="1 2">
    <name type="scientific">Prorocentrum cordatum</name>
    <dbReference type="NCBI Taxonomy" id="2364126"/>
    <lineage>
        <taxon>Eukaryota</taxon>
        <taxon>Sar</taxon>
        <taxon>Alveolata</taxon>
        <taxon>Dinophyceae</taxon>
        <taxon>Prorocentrales</taxon>
        <taxon>Prorocentraceae</taxon>
        <taxon>Prorocentrum</taxon>
    </lineage>
</organism>
<gene>
    <name evidence="1" type="ORF">PCOR1329_LOCUS64520</name>
</gene>
<keyword evidence="2" id="KW-1185">Reference proteome</keyword>
<reference evidence="1" key="1">
    <citation type="submission" date="2023-10" db="EMBL/GenBank/DDBJ databases">
        <authorList>
            <person name="Chen Y."/>
            <person name="Shah S."/>
            <person name="Dougan E. K."/>
            <person name="Thang M."/>
            <person name="Chan C."/>
        </authorList>
    </citation>
    <scope>NUCLEOTIDE SEQUENCE [LARGE SCALE GENOMIC DNA]</scope>
</reference>
<protein>
    <submittedName>
        <fullName evidence="1">Uncharacterized protein</fullName>
    </submittedName>
</protein>